<organism evidence="2 3">
    <name type="scientific">Peronospora effusa</name>
    <dbReference type="NCBI Taxonomy" id="542832"/>
    <lineage>
        <taxon>Eukaryota</taxon>
        <taxon>Sar</taxon>
        <taxon>Stramenopiles</taxon>
        <taxon>Oomycota</taxon>
        <taxon>Peronosporomycetes</taxon>
        <taxon>Peronosporales</taxon>
        <taxon>Peronosporaceae</taxon>
        <taxon>Peronospora</taxon>
    </lineage>
</organism>
<proteinExistence type="predicted"/>
<dbReference type="AlphaFoldDB" id="A0A3R8CR64"/>
<comment type="caution">
    <text evidence="2">The sequence shown here is derived from an EMBL/GenBank/DDBJ whole genome shotgun (WGS) entry which is preliminary data.</text>
</comment>
<feature type="compositionally biased region" description="Polar residues" evidence="1">
    <location>
        <begin position="8"/>
        <end position="20"/>
    </location>
</feature>
<feature type="region of interest" description="Disordered" evidence="1">
    <location>
        <begin position="1"/>
        <end position="21"/>
    </location>
</feature>
<feature type="compositionally biased region" description="Low complexity" evidence="1">
    <location>
        <begin position="44"/>
        <end position="60"/>
    </location>
</feature>
<dbReference type="EMBL" id="QKXF01000324">
    <property type="protein sequence ID" value="RQM12530.1"/>
    <property type="molecule type" value="Genomic_DNA"/>
</dbReference>
<protein>
    <submittedName>
        <fullName evidence="2">Uncharacterized protein</fullName>
    </submittedName>
</protein>
<dbReference type="Proteomes" id="UP000286097">
    <property type="component" value="Unassembled WGS sequence"/>
</dbReference>
<sequence>MPQCFNCGVTNDTHSPTENNAKPVEVLVSKRVRRLPTVAPNKGTTRSSTSVSPRSTLQRM</sequence>
<evidence type="ECO:0000313" key="2">
    <source>
        <dbReference type="EMBL" id="RQM12530.1"/>
    </source>
</evidence>
<evidence type="ECO:0000256" key="1">
    <source>
        <dbReference type="SAM" id="MobiDB-lite"/>
    </source>
</evidence>
<evidence type="ECO:0000313" key="3">
    <source>
        <dbReference type="Proteomes" id="UP000286097"/>
    </source>
</evidence>
<reference evidence="2 3" key="1">
    <citation type="submission" date="2018-06" db="EMBL/GenBank/DDBJ databases">
        <title>Comparative genomics of downy mildews reveals potential adaptations to biotrophy.</title>
        <authorList>
            <person name="Fletcher K."/>
            <person name="Klosterman S.J."/>
            <person name="Derevnina L."/>
            <person name="Martin F."/>
            <person name="Koike S."/>
            <person name="Reyes Chin-Wo S."/>
            <person name="Mou B."/>
            <person name="Michelmore R."/>
        </authorList>
    </citation>
    <scope>NUCLEOTIDE SEQUENCE [LARGE SCALE GENOMIC DNA]</scope>
    <source>
        <strain evidence="2 3">R13</strain>
    </source>
</reference>
<gene>
    <name evidence="2" type="ORF">DD237_006295</name>
</gene>
<name>A0A3R8CR64_9STRA</name>
<dbReference type="VEuPathDB" id="FungiDB:DD237_006295"/>
<feature type="region of interest" description="Disordered" evidence="1">
    <location>
        <begin position="35"/>
        <end position="60"/>
    </location>
</feature>
<accession>A0A3R8CR64</accession>